<dbReference type="PANTHER" id="PTHR23257">
    <property type="entry name" value="SERINE-THREONINE PROTEIN KINASE"/>
    <property type="match status" value="1"/>
</dbReference>
<dbReference type="EMBL" id="CM001879">
    <property type="protein sequence ID" value="EOX95778.1"/>
    <property type="molecule type" value="Genomic_DNA"/>
</dbReference>
<dbReference type="Gramene" id="EOX95778">
    <property type="protein sequence ID" value="EOX95778"/>
    <property type="gene ID" value="TCM_005196"/>
</dbReference>
<dbReference type="InterPro" id="IPR000719">
    <property type="entry name" value="Prot_kinase_dom"/>
</dbReference>
<dbReference type="Gene3D" id="1.10.510.10">
    <property type="entry name" value="Transferase(Phosphotransferase) domain 1"/>
    <property type="match status" value="1"/>
</dbReference>
<dbReference type="STRING" id="3641.A0A061E0K1"/>
<dbReference type="InterPro" id="IPR011009">
    <property type="entry name" value="Kinase-like_dom_sf"/>
</dbReference>
<dbReference type="InterPro" id="IPR001245">
    <property type="entry name" value="Ser-Thr/Tyr_kinase_cat_dom"/>
</dbReference>
<dbReference type="FunFam" id="1.10.510.10:FF:000778">
    <property type="entry name" value="Kinase family protein"/>
    <property type="match status" value="1"/>
</dbReference>
<protein>
    <submittedName>
        <fullName evidence="3">F22L4.1 protein, putative isoform 1</fullName>
    </submittedName>
</protein>
<dbReference type="HOGENOM" id="CLU_012892_0_0_1"/>
<dbReference type="InterPro" id="IPR010632">
    <property type="entry name" value="DUF1221"/>
</dbReference>
<dbReference type="eggNOG" id="KOG0192">
    <property type="taxonomic scope" value="Eukaryota"/>
</dbReference>
<feature type="compositionally biased region" description="Polar residues" evidence="1">
    <location>
        <begin position="663"/>
        <end position="672"/>
    </location>
</feature>
<dbReference type="Proteomes" id="UP000026915">
    <property type="component" value="Chromosome 1"/>
</dbReference>
<evidence type="ECO:0000256" key="1">
    <source>
        <dbReference type="SAM" id="MobiDB-lite"/>
    </source>
</evidence>
<dbReference type="GO" id="GO:0005524">
    <property type="term" value="F:ATP binding"/>
    <property type="evidence" value="ECO:0007669"/>
    <property type="project" value="InterPro"/>
</dbReference>
<feature type="domain" description="Protein kinase" evidence="2">
    <location>
        <begin position="245"/>
        <end position="516"/>
    </location>
</feature>
<keyword evidence="4" id="KW-1185">Reference proteome</keyword>
<accession>A0A061E0K1</accession>
<dbReference type="GO" id="GO:0004672">
    <property type="term" value="F:protein kinase activity"/>
    <property type="evidence" value="ECO:0000318"/>
    <property type="project" value="GO_Central"/>
</dbReference>
<dbReference type="GO" id="GO:0007165">
    <property type="term" value="P:signal transduction"/>
    <property type="evidence" value="ECO:0000318"/>
    <property type="project" value="GO_Central"/>
</dbReference>
<dbReference type="PROSITE" id="PS50011">
    <property type="entry name" value="PROTEIN_KINASE_DOM"/>
    <property type="match status" value="1"/>
</dbReference>
<dbReference type="Pfam" id="PF07714">
    <property type="entry name" value="PK_Tyr_Ser-Thr"/>
    <property type="match status" value="1"/>
</dbReference>
<dbReference type="InterPro" id="IPR050167">
    <property type="entry name" value="Ser_Thr_protein_kinase"/>
</dbReference>
<dbReference type="PANTHER" id="PTHR23257:SF969">
    <property type="entry name" value="INTEGRIN-LINKED PROTEIN KINASE"/>
    <property type="match status" value="1"/>
</dbReference>
<dbReference type="OMA" id="RCWHIDP"/>
<feature type="region of interest" description="Disordered" evidence="1">
    <location>
        <begin position="583"/>
        <end position="691"/>
    </location>
</feature>
<gene>
    <name evidence="3" type="ORF">TCM_005196</name>
</gene>
<organism evidence="3 4">
    <name type="scientific">Theobroma cacao</name>
    <name type="common">Cacao</name>
    <name type="synonym">Cocoa</name>
    <dbReference type="NCBI Taxonomy" id="3641"/>
    <lineage>
        <taxon>Eukaryota</taxon>
        <taxon>Viridiplantae</taxon>
        <taxon>Streptophyta</taxon>
        <taxon>Embryophyta</taxon>
        <taxon>Tracheophyta</taxon>
        <taxon>Spermatophyta</taxon>
        <taxon>Magnoliopsida</taxon>
        <taxon>eudicotyledons</taxon>
        <taxon>Gunneridae</taxon>
        <taxon>Pentapetalae</taxon>
        <taxon>rosids</taxon>
        <taxon>malvids</taxon>
        <taxon>Malvales</taxon>
        <taxon>Malvaceae</taxon>
        <taxon>Byttnerioideae</taxon>
        <taxon>Theobroma</taxon>
    </lineage>
</organism>
<dbReference type="GO" id="GO:0005737">
    <property type="term" value="C:cytoplasm"/>
    <property type="evidence" value="ECO:0000318"/>
    <property type="project" value="GO_Central"/>
</dbReference>
<proteinExistence type="predicted"/>
<dbReference type="SUPFAM" id="SSF56112">
    <property type="entry name" value="Protein kinase-like (PK-like)"/>
    <property type="match status" value="1"/>
</dbReference>
<dbReference type="Pfam" id="PF06760">
    <property type="entry name" value="DUF1221"/>
    <property type="match status" value="1"/>
</dbReference>
<name>A0A061E0K1_THECC</name>
<reference evidence="3 4" key="1">
    <citation type="journal article" date="2013" name="Genome Biol.">
        <title>The genome sequence of the most widely cultivated cacao type and its use to identify candidate genes regulating pod color.</title>
        <authorList>
            <person name="Motamayor J.C."/>
            <person name="Mockaitis K."/>
            <person name="Schmutz J."/>
            <person name="Haiminen N."/>
            <person name="Iii D.L."/>
            <person name="Cornejo O."/>
            <person name="Findley S.D."/>
            <person name="Zheng P."/>
            <person name="Utro F."/>
            <person name="Royaert S."/>
            <person name="Saski C."/>
            <person name="Jenkins J."/>
            <person name="Podicheti R."/>
            <person name="Zhao M."/>
            <person name="Scheffler B.E."/>
            <person name="Stack J.C."/>
            <person name="Feltus F.A."/>
            <person name="Mustiga G.M."/>
            <person name="Amores F."/>
            <person name="Phillips W."/>
            <person name="Marelli J.P."/>
            <person name="May G.D."/>
            <person name="Shapiro H."/>
            <person name="Ma J."/>
            <person name="Bustamante C.D."/>
            <person name="Schnell R.J."/>
            <person name="Main D."/>
            <person name="Gilbert D."/>
            <person name="Parida L."/>
            <person name="Kuhn D.N."/>
        </authorList>
    </citation>
    <scope>NUCLEOTIDE SEQUENCE [LARGE SCALE GENOMIC DNA]</scope>
    <source>
        <strain evidence="4">cv. Matina 1-6</strain>
    </source>
</reference>
<feature type="compositionally biased region" description="Basic and acidic residues" evidence="1">
    <location>
        <begin position="583"/>
        <end position="592"/>
    </location>
</feature>
<dbReference type="Gramene" id="EOX95777">
    <property type="protein sequence ID" value="EOX95777"/>
    <property type="gene ID" value="TCM_005196"/>
</dbReference>
<sequence length="691" mass="79920">MPPGFRPKMEQFRQIGEVLGSLKALMVFRDSIQINQRQCILLHDMFSFAYRSIADEMRENLKFEERNIKWKVLEMPFRELHRVFKEGEAYIRQSLESRDWWAKAITLYQNSDCVELHIHNLLSCIPVVIEAIETAAELCGWEQDEMQKKRRVYSNKYHKEWIDPQLFQWRFAKQYLITQDFCNRIDTVWKEDRWILLNKILEKKSMGSRKQERKLADLLLRNLDSSESLNGRLLPSTMLLGSKDYQVRRRLGNGSQYKEVYWLGESFALRHFFGDVEAVAPDISSLLSLSHPNILHFLCGFTDDEKKECHLVMELMNKSLRNYVKEICGPRKRVPFPLAVAVDLMLQIARGMEYLHSNKIYHGDLNPSNIHVKSRGMFTEGYMQAKVSGFGLSSIVHLPQKNTLMNQNETLPFIWHAPEVLEEQEQTGSKGNSKYTEKADVYSFGMICFQLLTGKVPFEDSHLQGDKMSPNIRAGERPLFPFQSPKCVTNLTKKCWHADPNLRPSFLSICRILRYVKRSLLMNPDYYNNQSELPMPVVDYCDIESKLQRKFPTWEASNPLPISQIPFQMFVYRVLEKEKIGHSLKDTSESGSDRTSVSGDENATADDPLSSTTERRSLPSPESTPRRLSALKKSPDIRAKHPVTPKGRAVRPPQLSRCGRSLRMNSESQLLLTSPRIRRTASGHASDSELS</sequence>
<dbReference type="EMBL" id="CM001879">
    <property type="protein sequence ID" value="EOX95777.1"/>
    <property type="molecule type" value="Genomic_DNA"/>
</dbReference>
<evidence type="ECO:0000313" key="3">
    <source>
        <dbReference type="EMBL" id="EOX95778.1"/>
    </source>
</evidence>
<dbReference type="InParanoid" id="A0A061E0K1"/>
<dbReference type="AlphaFoldDB" id="A0A061E0K1"/>
<evidence type="ECO:0000259" key="2">
    <source>
        <dbReference type="PROSITE" id="PS50011"/>
    </source>
</evidence>
<evidence type="ECO:0000313" key="4">
    <source>
        <dbReference type="Proteomes" id="UP000026915"/>
    </source>
</evidence>